<dbReference type="GeneID" id="116222395"/>
<sequence>MIGVNFSLNVYEYLLLFALFCIPFKLGMILRCTDEWLVVVVVCLSGIRAAEGLTCTVHPQGDGSALYQISAPAKPNREYDWKINGMVVAHEDDSDGTIVLKHNGTFLLLKAHHSNTTYTVDTAERMEHTRRCRLAAVTCLLNSTNTQKEKMRGARGVHKQPLRRARGVHKHPLRKARGVHKHPLRGARGVHKHPLRKARGVHKQPL</sequence>
<organism evidence="3 4">
    <name type="scientific">Clupea harengus</name>
    <name type="common">Atlantic herring</name>
    <dbReference type="NCBI Taxonomy" id="7950"/>
    <lineage>
        <taxon>Eukaryota</taxon>
        <taxon>Metazoa</taxon>
        <taxon>Chordata</taxon>
        <taxon>Craniata</taxon>
        <taxon>Vertebrata</taxon>
        <taxon>Euteleostomi</taxon>
        <taxon>Actinopterygii</taxon>
        <taxon>Neopterygii</taxon>
        <taxon>Teleostei</taxon>
        <taxon>Clupei</taxon>
        <taxon>Clupeiformes</taxon>
        <taxon>Clupeoidei</taxon>
        <taxon>Clupeidae</taxon>
        <taxon>Clupea</taxon>
    </lineage>
</organism>
<name>A0A6P8FVW9_CLUHA</name>
<proteinExistence type="predicted"/>
<reference evidence="4" key="1">
    <citation type="submission" date="2025-08" db="UniProtKB">
        <authorList>
            <consortium name="RefSeq"/>
        </authorList>
    </citation>
    <scope>IDENTIFICATION</scope>
</reference>
<feature type="region of interest" description="Disordered" evidence="1">
    <location>
        <begin position="152"/>
        <end position="206"/>
    </location>
</feature>
<keyword evidence="3" id="KW-1185">Reference proteome</keyword>
<feature type="transmembrane region" description="Helical" evidence="2">
    <location>
        <begin position="6"/>
        <end position="24"/>
    </location>
</feature>
<dbReference type="Proteomes" id="UP000515152">
    <property type="component" value="Chromosome 11"/>
</dbReference>
<evidence type="ECO:0000256" key="1">
    <source>
        <dbReference type="SAM" id="MobiDB-lite"/>
    </source>
</evidence>
<accession>A0A6P8FVW9</accession>
<keyword evidence="2" id="KW-1133">Transmembrane helix</keyword>
<protein>
    <submittedName>
        <fullName evidence="4">Uncharacterized protein LOC116222395 isoform X1</fullName>
    </submittedName>
</protein>
<evidence type="ECO:0000313" key="3">
    <source>
        <dbReference type="Proteomes" id="UP000515152"/>
    </source>
</evidence>
<feature type="compositionally biased region" description="Basic residues" evidence="1">
    <location>
        <begin position="153"/>
        <end position="206"/>
    </location>
</feature>
<dbReference type="AlphaFoldDB" id="A0A6P8FVW9"/>
<dbReference type="RefSeq" id="XP_031432078.1">
    <property type="nucleotide sequence ID" value="XM_031576218.1"/>
</dbReference>
<gene>
    <name evidence="4" type="primary">LOC116222395</name>
</gene>
<keyword evidence="2" id="KW-0812">Transmembrane</keyword>
<evidence type="ECO:0000313" key="4">
    <source>
        <dbReference type="RefSeq" id="XP_031432078.1"/>
    </source>
</evidence>
<keyword evidence="2" id="KW-0472">Membrane</keyword>
<dbReference type="KEGG" id="char:116222395"/>
<evidence type="ECO:0000256" key="2">
    <source>
        <dbReference type="SAM" id="Phobius"/>
    </source>
</evidence>